<dbReference type="Pfam" id="PF01182">
    <property type="entry name" value="Glucosamine_iso"/>
    <property type="match status" value="1"/>
</dbReference>
<dbReference type="OrthoDB" id="9810967at2"/>
<dbReference type="PANTHER" id="PTHR11280:SF5">
    <property type="entry name" value="GLUCOSAMINE-6-PHOSPHATE ISOMERASE"/>
    <property type="match status" value="1"/>
</dbReference>
<evidence type="ECO:0000256" key="1">
    <source>
        <dbReference type="ARBA" id="ARBA00022801"/>
    </source>
</evidence>
<sequence length="240" mass="26158">MKDIAFASFADYRALSEAACARLLALVRRKPDAVICLATGATPLLTYQLFVQAVKAQRLDVSQLTFVKLDEWVGLPAEADGTCEAFLQQHIIQPLGITDEQYIAFNGETADECECVRIVDRIAHRGGLDLCLLGLGKNGHLGLNEPAAFLLPSCHIAQLDNQTRQHDMIKHAGLPVEHGITLGLRDILAAKEVLFLVAGDGKQRAFAAFCEGKVTTELPASLLWLHPDVTCLYDGSLYDC</sequence>
<keyword evidence="4" id="KW-1185">Reference proteome</keyword>
<keyword evidence="1" id="KW-0378">Hydrolase</keyword>
<proteinExistence type="predicted"/>
<reference evidence="3 4" key="1">
    <citation type="journal article" date="2015" name="Appl. Environ. Microbiol.">
        <title>The Enterobacterium Trabulsiella odontotermitis Presents Novel Adaptations Related to Its Association with Fungus-Growing Termites.</title>
        <authorList>
            <person name="Sapountzis P."/>
            <person name="Gruntjes T."/>
            <person name="Otani S."/>
            <person name="Estevez J."/>
            <person name="da Costa R.R."/>
            <person name="Plunkett G.3rd."/>
            <person name="Perna N.T."/>
            <person name="Poulsen M."/>
        </authorList>
    </citation>
    <scope>NUCLEOTIDE SEQUENCE [LARGE SCALE GENOMIC DNA]</scope>
    <source>
        <strain evidence="3 4">12</strain>
    </source>
</reference>
<dbReference type="GO" id="GO:0006043">
    <property type="term" value="P:glucosamine catabolic process"/>
    <property type="evidence" value="ECO:0007669"/>
    <property type="project" value="TreeGrafter"/>
</dbReference>
<feature type="domain" description="Glucosamine/galactosamine-6-phosphate isomerase" evidence="2">
    <location>
        <begin position="13"/>
        <end position="223"/>
    </location>
</feature>
<dbReference type="Gene3D" id="3.40.50.1360">
    <property type="match status" value="1"/>
</dbReference>
<dbReference type="GO" id="GO:0016853">
    <property type="term" value="F:isomerase activity"/>
    <property type="evidence" value="ECO:0007669"/>
    <property type="project" value="UniProtKB-KW"/>
</dbReference>
<dbReference type="GO" id="GO:0042802">
    <property type="term" value="F:identical protein binding"/>
    <property type="evidence" value="ECO:0007669"/>
    <property type="project" value="TreeGrafter"/>
</dbReference>
<accession>A0A0L0GY11</accession>
<dbReference type="SUPFAM" id="SSF100950">
    <property type="entry name" value="NagB/RpiA/CoA transferase-like"/>
    <property type="match status" value="1"/>
</dbReference>
<dbReference type="GO" id="GO:0006046">
    <property type="term" value="P:N-acetylglucosamine catabolic process"/>
    <property type="evidence" value="ECO:0007669"/>
    <property type="project" value="TreeGrafter"/>
</dbReference>
<protein>
    <submittedName>
        <fullName evidence="3">Galactosamine-6-phosphate isomerase</fullName>
    </submittedName>
</protein>
<evidence type="ECO:0000313" key="3">
    <source>
        <dbReference type="EMBL" id="KNC93388.1"/>
    </source>
</evidence>
<dbReference type="PANTHER" id="PTHR11280">
    <property type="entry name" value="GLUCOSAMINE-6-PHOSPHATE ISOMERASE"/>
    <property type="match status" value="1"/>
</dbReference>
<dbReference type="PATRIC" id="fig|379893.4.peg.3953"/>
<dbReference type="RefSeq" id="WP_049857047.1">
    <property type="nucleotide sequence ID" value="NZ_JNGI01000051.1"/>
</dbReference>
<dbReference type="GO" id="GO:0005829">
    <property type="term" value="C:cytosol"/>
    <property type="evidence" value="ECO:0007669"/>
    <property type="project" value="TreeGrafter"/>
</dbReference>
<keyword evidence="3" id="KW-0413">Isomerase</keyword>
<dbReference type="GO" id="GO:0004342">
    <property type="term" value="F:glucosamine-6-phosphate deaminase activity"/>
    <property type="evidence" value="ECO:0007669"/>
    <property type="project" value="InterPro"/>
</dbReference>
<dbReference type="GO" id="GO:0005975">
    <property type="term" value="P:carbohydrate metabolic process"/>
    <property type="evidence" value="ECO:0007669"/>
    <property type="project" value="InterPro"/>
</dbReference>
<dbReference type="NCBIfam" id="NF007291">
    <property type="entry name" value="PRK09762.1"/>
    <property type="match status" value="1"/>
</dbReference>
<dbReference type="GO" id="GO:0019262">
    <property type="term" value="P:N-acetylneuraminate catabolic process"/>
    <property type="evidence" value="ECO:0007669"/>
    <property type="project" value="TreeGrafter"/>
</dbReference>
<dbReference type="Proteomes" id="UP000037393">
    <property type="component" value="Unassembled WGS sequence"/>
</dbReference>
<comment type="caution">
    <text evidence="3">The sequence shown here is derived from an EMBL/GenBank/DDBJ whole genome shotgun (WGS) entry which is preliminary data.</text>
</comment>
<evidence type="ECO:0000259" key="2">
    <source>
        <dbReference type="Pfam" id="PF01182"/>
    </source>
</evidence>
<dbReference type="InterPro" id="IPR037171">
    <property type="entry name" value="NagB/RpiA_transferase-like"/>
</dbReference>
<dbReference type="STRING" id="379893.GCA_001297775_01829"/>
<dbReference type="InterPro" id="IPR018321">
    <property type="entry name" value="Glucosamine6P_isomerase_CS"/>
</dbReference>
<organism evidence="3 4">
    <name type="scientific">Trabulsiella odontotermitis</name>
    <dbReference type="NCBI Taxonomy" id="379893"/>
    <lineage>
        <taxon>Bacteria</taxon>
        <taxon>Pseudomonadati</taxon>
        <taxon>Pseudomonadota</taxon>
        <taxon>Gammaproteobacteria</taxon>
        <taxon>Enterobacterales</taxon>
        <taxon>Enterobacteriaceae</taxon>
        <taxon>Trabulsiella</taxon>
    </lineage>
</organism>
<evidence type="ECO:0000313" key="4">
    <source>
        <dbReference type="Proteomes" id="UP000037393"/>
    </source>
</evidence>
<dbReference type="InterPro" id="IPR006148">
    <property type="entry name" value="Glc/Gal-6P_isomerase"/>
</dbReference>
<gene>
    <name evidence="3" type="ORF">GM31_19505</name>
</gene>
<dbReference type="PROSITE" id="PS01161">
    <property type="entry name" value="GLC_GALNAC_ISOMERASE"/>
    <property type="match status" value="1"/>
</dbReference>
<name>A0A0L0GY11_9ENTR</name>
<dbReference type="InterPro" id="IPR004547">
    <property type="entry name" value="Glucosamine6P_isomerase"/>
</dbReference>
<dbReference type="EMBL" id="JNGI01000051">
    <property type="protein sequence ID" value="KNC93388.1"/>
    <property type="molecule type" value="Genomic_DNA"/>
</dbReference>
<dbReference type="AlphaFoldDB" id="A0A0L0GY11"/>